<organism evidence="1 2">
    <name type="scientific">Puccinia sorghi</name>
    <dbReference type="NCBI Taxonomy" id="27349"/>
    <lineage>
        <taxon>Eukaryota</taxon>
        <taxon>Fungi</taxon>
        <taxon>Dikarya</taxon>
        <taxon>Basidiomycota</taxon>
        <taxon>Pucciniomycotina</taxon>
        <taxon>Pucciniomycetes</taxon>
        <taxon>Pucciniales</taxon>
        <taxon>Pucciniaceae</taxon>
        <taxon>Puccinia</taxon>
    </lineage>
</organism>
<dbReference type="Proteomes" id="UP000037035">
    <property type="component" value="Unassembled WGS sequence"/>
</dbReference>
<evidence type="ECO:0000313" key="1">
    <source>
        <dbReference type="EMBL" id="KNZ63210.1"/>
    </source>
</evidence>
<dbReference type="VEuPathDB" id="FungiDB:VP01_1172g5"/>
<accession>A0A0L6VSP6</accession>
<dbReference type="OrthoDB" id="2506168at2759"/>
<sequence length="223" mass="25212">MKSLETALLQESINCYYSSIFPFNSKTVDKPLNYLLMVPITPKSEPLKKLAIGVLELVPHAAGMMAQIKLHLLQAPTQDNSEYESMKAYNTFLPTKLKAFKDCVFNQDQWTVVASREDTFMDTILDFKLWKTSSQEPDKEIIEIKDINIPAGDSNWAQQSFGSLEKIYTLLNPTNLLSFLSPAAPWHAPLSAQRGACLHALFQKSCQQSYSRIDESQYNLPQA</sequence>
<protein>
    <submittedName>
        <fullName evidence="1">Uncharacterized protein</fullName>
    </submittedName>
</protein>
<dbReference type="AlphaFoldDB" id="A0A0L6VSP6"/>
<comment type="caution">
    <text evidence="1">The sequence shown here is derived from an EMBL/GenBank/DDBJ whole genome shotgun (WGS) entry which is preliminary data.</text>
</comment>
<keyword evidence="2" id="KW-1185">Reference proteome</keyword>
<gene>
    <name evidence="1" type="ORF">VP01_1172g5</name>
</gene>
<evidence type="ECO:0000313" key="2">
    <source>
        <dbReference type="Proteomes" id="UP000037035"/>
    </source>
</evidence>
<reference evidence="1 2" key="1">
    <citation type="submission" date="2015-08" db="EMBL/GenBank/DDBJ databases">
        <title>Next Generation Sequencing and Analysis of the Genome of Puccinia sorghi L Schw, the Causal Agent of Maize Common Rust.</title>
        <authorList>
            <person name="Rochi L."/>
            <person name="Burguener G."/>
            <person name="Darino M."/>
            <person name="Turjanski A."/>
            <person name="Kreff E."/>
            <person name="Dieguez M.J."/>
            <person name="Sacco F."/>
        </authorList>
    </citation>
    <scope>NUCLEOTIDE SEQUENCE [LARGE SCALE GENOMIC DNA]</scope>
    <source>
        <strain evidence="1 2">RO10H11247</strain>
    </source>
</reference>
<dbReference type="EMBL" id="LAVV01001921">
    <property type="protein sequence ID" value="KNZ63210.1"/>
    <property type="molecule type" value="Genomic_DNA"/>
</dbReference>
<name>A0A0L6VSP6_9BASI</name>
<proteinExistence type="predicted"/>